<keyword evidence="4 6" id="KW-0067">ATP-binding</keyword>
<dbReference type="InterPro" id="IPR027417">
    <property type="entry name" value="P-loop_NTPase"/>
</dbReference>
<evidence type="ECO:0000313" key="7">
    <source>
        <dbReference type="EMBL" id="REG37230.1"/>
    </source>
</evidence>
<reference evidence="7 9" key="2">
    <citation type="submission" date="2018-08" db="EMBL/GenBank/DDBJ databases">
        <title>Genomic Encyclopedia of Archaeal and Bacterial Type Strains, Phase II (KMG-II): from individual species to whole genera.</title>
        <authorList>
            <person name="Goeker M."/>
        </authorList>
    </citation>
    <scope>NUCLEOTIDE SEQUENCE [LARGE SCALE GENOMIC DNA]</scope>
    <source>
        <strain evidence="7 9">DSM 2261</strain>
    </source>
</reference>
<dbReference type="KEGG" id="age:AA314_06338"/>
<dbReference type="PROSITE" id="PS50893">
    <property type="entry name" value="ABC_TRANSPORTER_2"/>
    <property type="match status" value="1"/>
</dbReference>
<evidence type="ECO:0000313" key="8">
    <source>
        <dbReference type="Proteomes" id="UP000035579"/>
    </source>
</evidence>
<dbReference type="AlphaFoldDB" id="A0AAC8TG35"/>
<dbReference type="Gene3D" id="3.40.50.300">
    <property type="entry name" value="P-loop containing nucleotide triphosphate hydrolases"/>
    <property type="match status" value="1"/>
</dbReference>
<evidence type="ECO:0000256" key="3">
    <source>
        <dbReference type="ARBA" id="ARBA00022741"/>
    </source>
</evidence>
<dbReference type="GO" id="GO:0005524">
    <property type="term" value="F:ATP binding"/>
    <property type="evidence" value="ECO:0007669"/>
    <property type="project" value="UniProtKB-KW"/>
</dbReference>
<dbReference type="InterPro" id="IPR003439">
    <property type="entry name" value="ABC_transporter-like_ATP-bd"/>
</dbReference>
<gene>
    <name evidence="6" type="ORF">AA314_06338</name>
    <name evidence="7" type="ORF">ATI61_101210</name>
</gene>
<evidence type="ECO:0000313" key="6">
    <source>
        <dbReference type="EMBL" id="AKJ04712.1"/>
    </source>
</evidence>
<proteinExistence type="inferred from homology"/>
<dbReference type="RefSeq" id="WP_047858451.1">
    <property type="nucleotide sequence ID" value="NZ_CP011509.1"/>
</dbReference>
<dbReference type="InterPro" id="IPR003593">
    <property type="entry name" value="AAA+_ATPase"/>
</dbReference>
<evidence type="ECO:0000256" key="4">
    <source>
        <dbReference type="ARBA" id="ARBA00022840"/>
    </source>
</evidence>
<dbReference type="Pfam" id="PF00005">
    <property type="entry name" value="ABC_tran"/>
    <property type="match status" value="1"/>
</dbReference>
<name>A0AAC8TG35_9BACT</name>
<dbReference type="Proteomes" id="UP000035579">
    <property type="component" value="Chromosome"/>
</dbReference>
<keyword evidence="3" id="KW-0547">Nucleotide-binding</keyword>
<dbReference type="EMBL" id="CP011509">
    <property type="protein sequence ID" value="AKJ04712.1"/>
    <property type="molecule type" value="Genomic_DNA"/>
</dbReference>
<evidence type="ECO:0000256" key="2">
    <source>
        <dbReference type="ARBA" id="ARBA00022448"/>
    </source>
</evidence>
<dbReference type="PANTHER" id="PTHR43335:SF4">
    <property type="entry name" value="ABC TRANSPORTER, ATP-BINDING PROTEIN"/>
    <property type="match status" value="1"/>
</dbReference>
<dbReference type="PANTHER" id="PTHR43335">
    <property type="entry name" value="ABC TRANSPORTER, ATP-BINDING PROTEIN"/>
    <property type="match status" value="1"/>
</dbReference>
<comment type="similarity">
    <text evidence="1">Belongs to the ABC transporter superfamily.</text>
</comment>
<feature type="domain" description="ABC transporter" evidence="5">
    <location>
        <begin position="6"/>
        <end position="233"/>
    </location>
</feature>
<dbReference type="EMBL" id="QUMU01000001">
    <property type="protein sequence ID" value="REG37230.1"/>
    <property type="molecule type" value="Genomic_DNA"/>
</dbReference>
<protein>
    <submittedName>
        <fullName evidence="6">ABC transporter, ATP-binding protein</fullName>
    </submittedName>
    <submittedName>
        <fullName evidence="7">ABC-type multidrug transport system ATPase subunit</fullName>
    </submittedName>
</protein>
<dbReference type="SUPFAM" id="SSF52540">
    <property type="entry name" value="P-loop containing nucleoside triphosphate hydrolases"/>
    <property type="match status" value="1"/>
</dbReference>
<reference evidence="6 8" key="1">
    <citation type="submission" date="2015-05" db="EMBL/GenBank/DDBJ databases">
        <title>Genome assembly of Archangium gephyra DSM 2261.</title>
        <authorList>
            <person name="Sharma G."/>
            <person name="Subramanian S."/>
        </authorList>
    </citation>
    <scope>NUCLEOTIDE SEQUENCE [LARGE SCALE GENOMIC DNA]</scope>
    <source>
        <strain evidence="6 8">DSM 2261</strain>
    </source>
</reference>
<dbReference type="GO" id="GO:0016887">
    <property type="term" value="F:ATP hydrolysis activity"/>
    <property type="evidence" value="ECO:0007669"/>
    <property type="project" value="InterPro"/>
</dbReference>
<dbReference type="Proteomes" id="UP000256345">
    <property type="component" value="Unassembled WGS sequence"/>
</dbReference>
<dbReference type="CDD" id="cd03230">
    <property type="entry name" value="ABC_DR_subfamily_A"/>
    <property type="match status" value="1"/>
</dbReference>
<evidence type="ECO:0000313" key="9">
    <source>
        <dbReference type="Proteomes" id="UP000256345"/>
    </source>
</evidence>
<keyword evidence="9" id="KW-1185">Reference proteome</keyword>
<evidence type="ECO:0000256" key="1">
    <source>
        <dbReference type="ARBA" id="ARBA00005417"/>
    </source>
</evidence>
<accession>A0AAC8TG35</accession>
<evidence type="ECO:0000259" key="5">
    <source>
        <dbReference type="PROSITE" id="PS50893"/>
    </source>
</evidence>
<organism evidence="6 8">
    <name type="scientific">Archangium gephyra</name>
    <dbReference type="NCBI Taxonomy" id="48"/>
    <lineage>
        <taxon>Bacteria</taxon>
        <taxon>Pseudomonadati</taxon>
        <taxon>Myxococcota</taxon>
        <taxon>Myxococcia</taxon>
        <taxon>Myxococcales</taxon>
        <taxon>Cystobacterineae</taxon>
        <taxon>Archangiaceae</taxon>
        <taxon>Archangium</taxon>
    </lineage>
</organism>
<dbReference type="SMART" id="SM00382">
    <property type="entry name" value="AAA"/>
    <property type="match status" value="1"/>
</dbReference>
<keyword evidence="2" id="KW-0813">Transport</keyword>
<sequence>MSERAIEIVEVTRRFGAKVAVDGVSLTVNRGEVYGLIGPNGAGKTTTFSMMCGYLRPTGGTLRVMGVDPRVDGALKGKIGVLPQDAILPGGWKVGPLLTYWAQLSGVANPEQEARKCLERVGLAEAWGVETHALSHGMAKRTALAQALLGSPPLVLLDEPTAGLDPRIANQVRQVIRELKDQHTTVVVSSHNLQELEQLCDAAAILDRGKLAQAGTMAELTGQSAEFRVQVARGTVILPELESLPGVTSARMEGETLLLVRFDGQAHKPEEVISRVVGHLLQTGVLILGVSRGRRLEERVLQLT</sequence>